<dbReference type="InterPro" id="IPR036911">
    <property type="entry name" value="ICAT_sf"/>
</dbReference>
<proteinExistence type="inferred from homology"/>
<dbReference type="PANTHER" id="PTHR16505:SF8">
    <property type="entry name" value="PROTEIN LZIC"/>
    <property type="match status" value="1"/>
</dbReference>
<comment type="caution">
    <text evidence="3">The sequence shown here is derived from an EMBL/GenBank/DDBJ whole genome shotgun (WGS) entry which is preliminary data.</text>
</comment>
<reference evidence="3" key="1">
    <citation type="submission" date="2021-06" db="EMBL/GenBank/DDBJ databases">
        <title>Parelaphostrongylus tenuis whole genome reference sequence.</title>
        <authorList>
            <person name="Garwood T.J."/>
            <person name="Larsen P.A."/>
            <person name="Fountain-Jones N.M."/>
            <person name="Garbe J.R."/>
            <person name="Macchietto M.G."/>
            <person name="Kania S.A."/>
            <person name="Gerhold R.W."/>
            <person name="Richards J.E."/>
            <person name="Wolf T.M."/>
        </authorList>
    </citation>
    <scope>NUCLEOTIDE SEQUENCE</scope>
    <source>
        <strain evidence="3">MNPRO001-30</strain>
        <tissue evidence="3">Meninges</tissue>
    </source>
</reference>
<dbReference type="PANTHER" id="PTHR16505">
    <property type="entry name" value="PROTEIN LZIC"/>
    <property type="match status" value="1"/>
</dbReference>
<dbReference type="Pfam" id="PF06384">
    <property type="entry name" value="ICAT"/>
    <property type="match status" value="1"/>
</dbReference>
<evidence type="ECO:0000313" key="4">
    <source>
        <dbReference type="Proteomes" id="UP001196413"/>
    </source>
</evidence>
<organism evidence="3 4">
    <name type="scientific">Parelaphostrongylus tenuis</name>
    <name type="common">Meningeal worm</name>
    <dbReference type="NCBI Taxonomy" id="148309"/>
    <lineage>
        <taxon>Eukaryota</taxon>
        <taxon>Metazoa</taxon>
        <taxon>Ecdysozoa</taxon>
        <taxon>Nematoda</taxon>
        <taxon>Chromadorea</taxon>
        <taxon>Rhabditida</taxon>
        <taxon>Rhabditina</taxon>
        <taxon>Rhabditomorpha</taxon>
        <taxon>Strongyloidea</taxon>
        <taxon>Metastrongylidae</taxon>
        <taxon>Parelaphostrongylus</taxon>
    </lineage>
</organism>
<dbReference type="InterPro" id="IPR040065">
    <property type="entry name" value="LZIC"/>
</dbReference>
<name>A0AAD5WGI5_PARTN</name>
<comment type="similarity">
    <text evidence="1">Belongs to the CTNNBIP1 family.</text>
</comment>
<dbReference type="SUPFAM" id="SSF81730">
    <property type="entry name" value="beta-catenin-interacting protein ICAT"/>
    <property type="match status" value="1"/>
</dbReference>
<dbReference type="GO" id="GO:0008013">
    <property type="term" value="F:beta-catenin binding"/>
    <property type="evidence" value="ECO:0007669"/>
    <property type="project" value="InterPro"/>
</dbReference>
<dbReference type="AlphaFoldDB" id="A0AAD5WGI5"/>
<dbReference type="EMBL" id="JAHQIW010006477">
    <property type="protein sequence ID" value="KAJ1369292.1"/>
    <property type="molecule type" value="Genomic_DNA"/>
</dbReference>
<evidence type="ECO:0000313" key="3">
    <source>
        <dbReference type="EMBL" id="KAJ1369292.1"/>
    </source>
</evidence>
<keyword evidence="4" id="KW-1185">Reference proteome</keyword>
<dbReference type="Gene3D" id="1.10.10.490">
    <property type="entry name" value="Beta-catenin-interacting ICAT"/>
    <property type="match status" value="1"/>
</dbReference>
<protein>
    <recommendedName>
        <fullName evidence="2">Beta-catenin-interacting ICAT domain-containing protein</fullName>
    </recommendedName>
</protein>
<accession>A0AAD5WGI5</accession>
<dbReference type="InterPro" id="IPR009428">
    <property type="entry name" value="ICAT_dom"/>
</dbReference>
<evidence type="ECO:0000259" key="2">
    <source>
        <dbReference type="Pfam" id="PF06384"/>
    </source>
</evidence>
<sequence>MADAVLVENLQKQVDRLIHQLCDIEEEKSNMDPQEYEELKLETMEELKDLSRSLEKMTGGDITSTDNLTATRMAVRAAISQTLRTPAILAMFARKQPIALRQRLMLLDHDLRMHKLSESKYDAQKVEILTALVNLNEELLEEERTFLQQKQLKTLPRFDLEETSGNITCQRSLQ</sequence>
<dbReference type="Proteomes" id="UP001196413">
    <property type="component" value="Unassembled WGS sequence"/>
</dbReference>
<feature type="domain" description="Beta-catenin-interacting ICAT" evidence="2">
    <location>
        <begin position="107"/>
        <end position="159"/>
    </location>
</feature>
<evidence type="ECO:0000256" key="1">
    <source>
        <dbReference type="ARBA" id="ARBA00006505"/>
    </source>
</evidence>
<gene>
    <name evidence="3" type="ORF">KIN20_030712</name>
</gene>